<name>A0A816IDG3_BRANA</name>
<dbReference type="AlphaFoldDB" id="A0A816IDG3"/>
<keyword evidence="1" id="KW-1133">Transmembrane helix</keyword>
<evidence type="ECO:0000256" key="1">
    <source>
        <dbReference type="SAM" id="Phobius"/>
    </source>
</evidence>
<dbReference type="PANTHER" id="PTHR31170:SF25">
    <property type="entry name" value="BNAA09G04570D PROTEIN"/>
    <property type="match status" value="1"/>
</dbReference>
<organism evidence="2">
    <name type="scientific">Brassica napus</name>
    <name type="common">Rape</name>
    <dbReference type="NCBI Taxonomy" id="3708"/>
    <lineage>
        <taxon>Eukaryota</taxon>
        <taxon>Viridiplantae</taxon>
        <taxon>Streptophyta</taxon>
        <taxon>Embryophyta</taxon>
        <taxon>Tracheophyta</taxon>
        <taxon>Spermatophyta</taxon>
        <taxon>Magnoliopsida</taxon>
        <taxon>eudicotyledons</taxon>
        <taxon>Gunneridae</taxon>
        <taxon>Pentapetalae</taxon>
        <taxon>rosids</taxon>
        <taxon>malvids</taxon>
        <taxon>Brassicales</taxon>
        <taxon>Brassicaceae</taxon>
        <taxon>Brassiceae</taxon>
        <taxon>Brassica</taxon>
    </lineage>
</organism>
<proteinExistence type="predicted"/>
<evidence type="ECO:0000313" key="2">
    <source>
        <dbReference type="EMBL" id="CAF1703965.1"/>
    </source>
</evidence>
<dbReference type="InterPro" id="IPR004158">
    <property type="entry name" value="DUF247_pln"/>
</dbReference>
<dbReference type="Proteomes" id="UP001295469">
    <property type="component" value="Chromosome C03"/>
</dbReference>
<gene>
    <name evidence="2" type="ORF">DARMORV10_C03P44420.1</name>
</gene>
<feature type="transmembrane region" description="Helical" evidence="1">
    <location>
        <begin position="306"/>
        <end position="333"/>
    </location>
</feature>
<dbReference type="EMBL" id="HG994367">
    <property type="protein sequence ID" value="CAF1703965.1"/>
    <property type="molecule type" value="Genomic_DNA"/>
</dbReference>
<dbReference type="Pfam" id="PF03140">
    <property type="entry name" value="DUF247"/>
    <property type="match status" value="1"/>
</dbReference>
<dbReference type="PANTHER" id="PTHR31170">
    <property type="entry name" value="BNAC04G53230D PROTEIN"/>
    <property type="match status" value="1"/>
</dbReference>
<reference evidence="2" key="1">
    <citation type="submission" date="2021-01" db="EMBL/GenBank/DDBJ databases">
        <authorList>
            <consortium name="Genoscope - CEA"/>
            <person name="William W."/>
        </authorList>
    </citation>
    <scope>NUCLEOTIDE SEQUENCE</scope>
</reference>
<protein>
    <submittedName>
        <fullName evidence="2">(rape) hypothetical protein</fullName>
    </submittedName>
</protein>
<accession>A0A816IDG3</accession>
<keyword evidence="1" id="KW-0812">Transmembrane</keyword>
<sequence>MKYVFTKGDLSMEKTSLSSNEFIEMLVLDGCFVLELFRGAVEGFTELGYARNDPVFAMRGSMHSIQRDMIMLENQLPLFVLNRLLELQLGTRNQPGLVAQLAVRFFDPLMPTDEPMTKTDQVALFRRSLLRSSPKPEPRLLRKRWSSRNTRVADKRRQQLIHCVTELREAGIKFRRRKTDRFWDIQFNNGYLEIPRLLIHDGTKSLFLNLIAFEQCHIDSRNDITSYIIFMDNLIDSHEDVSYLHYCGIIEHWLGSDSEVANLFNRLCEEVIVYLSRLSVEVNRYYNQKWNAWRATLRHKYFNNSWAIVSFCAAVILLVLTLSQSFYAAYAYYKPPS</sequence>
<keyword evidence="1" id="KW-0472">Membrane</keyword>